<evidence type="ECO:0000313" key="3">
    <source>
        <dbReference type="EMBL" id="CAF1489655.1"/>
    </source>
</evidence>
<dbReference type="Proteomes" id="UP000663852">
    <property type="component" value="Unassembled WGS sequence"/>
</dbReference>
<protein>
    <recommendedName>
        <fullName evidence="2">Mutator-like transposase domain-containing protein</fullName>
    </recommendedName>
</protein>
<comment type="caution">
    <text evidence="3">The sequence shown here is derived from an EMBL/GenBank/DDBJ whole genome shotgun (WGS) entry which is preliminary data.</text>
</comment>
<gene>
    <name evidence="3" type="ORF">EDS130_LOCUS41945</name>
</gene>
<evidence type="ECO:0000256" key="1">
    <source>
        <dbReference type="SAM" id="MobiDB-lite"/>
    </source>
</evidence>
<proteinExistence type="predicted"/>
<dbReference type="OrthoDB" id="10060618at2759"/>
<organism evidence="3 4">
    <name type="scientific">Adineta ricciae</name>
    <name type="common">Rotifer</name>
    <dbReference type="NCBI Taxonomy" id="249248"/>
    <lineage>
        <taxon>Eukaryota</taxon>
        <taxon>Metazoa</taxon>
        <taxon>Spiralia</taxon>
        <taxon>Gnathifera</taxon>
        <taxon>Rotifera</taxon>
        <taxon>Eurotatoria</taxon>
        <taxon>Bdelloidea</taxon>
        <taxon>Adinetida</taxon>
        <taxon>Adinetidae</taxon>
        <taxon>Adineta</taxon>
    </lineage>
</organism>
<dbReference type="AlphaFoldDB" id="A0A815SDC6"/>
<name>A0A815SDC6_ADIRI</name>
<evidence type="ECO:0000259" key="2">
    <source>
        <dbReference type="Pfam" id="PF20700"/>
    </source>
</evidence>
<evidence type="ECO:0000313" key="4">
    <source>
        <dbReference type="Proteomes" id="UP000663852"/>
    </source>
</evidence>
<reference evidence="3" key="1">
    <citation type="submission" date="2021-02" db="EMBL/GenBank/DDBJ databases">
        <authorList>
            <person name="Nowell W R."/>
        </authorList>
    </citation>
    <scope>NUCLEOTIDE SEQUENCE</scope>
</reference>
<feature type="region of interest" description="Disordered" evidence="1">
    <location>
        <begin position="639"/>
        <end position="669"/>
    </location>
</feature>
<dbReference type="PANTHER" id="PTHR31751">
    <property type="entry name" value="SI:CH211-108C17.2-RELATED-RELATED"/>
    <property type="match status" value="1"/>
</dbReference>
<dbReference type="Pfam" id="PF20700">
    <property type="entry name" value="Mutator"/>
    <property type="match status" value="1"/>
</dbReference>
<dbReference type="EMBL" id="CAJNOJ010000581">
    <property type="protein sequence ID" value="CAF1489655.1"/>
    <property type="molecule type" value="Genomic_DNA"/>
</dbReference>
<sequence>MPSKRKFSRQRTSTLLRHHVHDALKENIPPFDGLSSIEPSFSSNDVTPRSVLTLKRHSTTRSPSPIHAKALSIDTSSSRLSRADQASTSMTFSTPSFSRLSLSSNQTPSFTRFSSDSHRGASLEKLQTVSVSVEDEAPFDFYQMVHIQSLLNVVKQMICPSCHEMWHGNMSVKKREGEKSSTVFKSILISAVGLFASIEFMCQCSHIINMSTSPQAPNSRHREINLRATTGALLSGIGHSGLCKLLSALNSPPPVDEDNFTETLRHIEPILSSFKVAAMSSAVEEAVTKQGTRDLTVSGDGSWQKRGFSSTHGVVAVISSNCGAKVLDIERLSKRCTICQGALSIKLKNPEKYQMIMTQHECQTNFSGASGSMEVNGLHAIFKRSVERHNVRYAKYIGDGDAKVVPRLTEDPPYSDLQIQKLEDLNHFAKKMYNRLDKRKKELKGQVIEGRKGIGGLGRITEAVMVKLKWYYCTAITSNKTDLEMMYQAAWAIFKHKISTNSDPHHEWCDPKFCGYIKAKLTRQPYDHTRHAISPAIMEAIKPVFEELCSREVLTRALNGASQNSNEAFHSVLWTFAPKNRYTSGTIMDACVSIAVVVFNEGYLSLGPFFRQLCGSVGVYTSFGLNRLDQGRIQRERLKLRRKEERQQQGIKPPEVEEEETDDYRAGEY</sequence>
<dbReference type="InterPro" id="IPR049012">
    <property type="entry name" value="Mutator_transp_dom"/>
</dbReference>
<accession>A0A815SDC6</accession>
<feature type="domain" description="Mutator-like transposase" evidence="2">
    <location>
        <begin position="164"/>
        <end position="510"/>
    </location>
</feature>